<protein>
    <submittedName>
        <fullName evidence="1">Uncharacterized protein</fullName>
    </submittedName>
</protein>
<name>A0A9D4PLL7_RHISA</name>
<dbReference type="VEuPathDB" id="VectorBase:RSAN_027998"/>
<dbReference type="Proteomes" id="UP000821837">
    <property type="component" value="Chromosome 6"/>
</dbReference>
<dbReference type="EMBL" id="JABSTV010001252">
    <property type="protein sequence ID" value="KAH7946899.1"/>
    <property type="molecule type" value="Genomic_DNA"/>
</dbReference>
<evidence type="ECO:0000313" key="2">
    <source>
        <dbReference type="Proteomes" id="UP000821837"/>
    </source>
</evidence>
<gene>
    <name evidence="1" type="ORF">HPB52_005877</name>
</gene>
<dbReference type="AlphaFoldDB" id="A0A9D4PLL7"/>
<reference evidence="1" key="1">
    <citation type="journal article" date="2020" name="Cell">
        <title>Large-Scale Comparative Analyses of Tick Genomes Elucidate Their Genetic Diversity and Vector Capacities.</title>
        <authorList>
            <consortium name="Tick Genome and Microbiome Consortium (TIGMIC)"/>
            <person name="Jia N."/>
            <person name="Wang J."/>
            <person name="Shi W."/>
            <person name="Du L."/>
            <person name="Sun Y."/>
            <person name="Zhan W."/>
            <person name="Jiang J.F."/>
            <person name="Wang Q."/>
            <person name="Zhang B."/>
            <person name="Ji P."/>
            <person name="Bell-Sakyi L."/>
            <person name="Cui X.M."/>
            <person name="Yuan T.T."/>
            <person name="Jiang B.G."/>
            <person name="Yang W.F."/>
            <person name="Lam T.T."/>
            <person name="Chang Q.C."/>
            <person name="Ding S.J."/>
            <person name="Wang X.J."/>
            <person name="Zhu J.G."/>
            <person name="Ruan X.D."/>
            <person name="Zhao L."/>
            <person name="Wei J.T."/>
            <person name="Ye R.Z."/>
            <person name="Que T.C."/>
            <person name="Du C.H."/>
            <person name="Zhou Y.H."/>
            <person name="Cheng J.X."/>
            <person name="Dai P.F."/>
            <person name="Guo W.B."/>
            <person name="Han X.H."/>
            <person name="Huang E.J."/>
            <person name="Li L.F."/>
            <person name="Wei W."/>
            <person name="Gao Y.C."/>
            <person name="Liu J.Z."/>
            <person name="Shao H.Z."/>
            <person name="Wang X."/>
            <person name="Wang C.C."/>
            <person name="Yang T.C."/>
            <person name="Huo Q.B."/>
            <person name="Li W."/>
            <person name="Chen H.Y."/>
            <person name="Chen S.E."/>
            <person name="Zhou L.G."/>
            <person name="Ni X.B."/>
            <person name="Tian J.H."/>
            <person name="Sheng Y."/>
            <person name="Liu T."/>
            <person name="Pan Y.S."/>
            <person name="Xia L.Y."/>
            <person name="Li J."/>
            <person name="Zhao F."/>
            <person name="Cao W.C."/>
        </authorList>
    </citation>
    <scope>NUCLEOTIDE SEQUENCE</scope>
    <source>
        <strain evidence="1">Rsan-2018</strain>
    </source>
</reference>
<organism evidence="1 2">
    <name type="scientific">Rhipicephalus sanguineus</name>
    <name type="common">Brown dog tick</name>
    <name type="synonym">Ixodes sanguineus</name>
    <dbReference type="NCBI Taxonomy" id="34632"/>
    <lineage>
        <taxon>Eukaryota</taxon>
        <taxon>Metazoa</taxon>
        <taxon>Ecdysozoa</taxon>
        <taxon>Arthropoda</taxon>
        <taxon>Chelicerata</taxon>
        <taxon>Arachnida</taxon>
        <taxon>Acari</taxon>
        <taxon>Parasitiformes</taxon>
        <taxon>Ixodida</taxon>
        <taxon>Ixodoidea</taxon>
        <taxon>Ixodidae</taxon>
        <taxon>Rhipicephalinae</taxon>
        <taxon>Rhipicephalus</taxon>
        <taxon>Rhipicephalus</taxon>
    </lineage>
</organism>
<sequence length="158" mass="17185">MANVHPAPSPLSCARQVVVSIELLPRKTTSEGQLQVPVTYAGKSVNAMLVVLGCSGLNLCGRDIIQAFQLTGGPVLNVDVNDDHLNTGVVSSHELDELTARDGMLRLVVRYIREGWSKKLPSTQEALRPLFQKNDELTCSHGIVYWFHGAVIPAAARK</sequence>
<accession>A0A9D4PLL7</accession>
<evidence type="ECO:0000313" key="1">
    <source>
        <dbReference type="EMBL" id="KAH7946899.1"/>
    </source>
</evidence>
<keyword evidence="2" id="KW-1185">Reference proteome</keyword>
<comment type="caution">
    <text evidence="1">The sequence shown here is derived from an EMBL/GenBank/DDBJ whole genome shotgun (WGS) entry which is preliminary data.</text>
</comment>
<reference evidence="1" key="2">
    <citation type="submission" date="2021-09" db="EMBL/GenBank/DDBJ databases">
        <authorList>
            <person name="Jia N."/>
            <person name="Wang J."/>
            <person name="Shi W."/>
            <person name="Du L."/>
            <person name="Sun Y."/>
            <person name="Zhan W."/>
            <person name="Jiang J."/>
            <person name="Wang Q."/>
            <person name="Zhang B."/>
            <person name="Ji P."/>
            <person name="Sakyi L.B."/>
            <person name="Cui X."/>
            <person name="Yuan T."/>
            <person name="Jiang B."/>
            <person name="Yang W."/>
            <person name="Lam T.T.-Y."/>
            <person name="Chang Q."/>
            <person name="Ding S."/>
            <person name="Wang X."/>
            <person name="Zhu J."/>
            <person name="Ruan X."/>
            <person name="Zhao L."/>
            <person name="Wei J."/>
            <person name="Que T."/>
            <person name="Du C."/>
            <person name="Cheng J."/>
            <person name="Dai P."/>
            <person name="Han X."/>
            <person name="Huang E."/>
            <person name="Gao Y."/>
            <person name="Liu J."/>
            <person name="Shao H."/>
            <person name="Ye R."/>
            <person name="Li L."/>
            <person name="Wei W."/>
            <person name="Wang X."/>
            <person name="Wang C."/>
            <person name="Huo Q."/>
            <person name="Li W."/>
            <person name="Guo W."/>
            <person name="Chen H."/>
            <person name="Chen S."/>
            <person name="Zhou L."/>
            <person name="Zhou L."/>
            <person name="Ni X."/>
            <person name="Tian J."/>
            <person name="Zhou Y."/>
            <person name="Sheng Y."/>
            <person name="Liu T."/>
            <person name="Pan Y."/>
            <person name="Xia L."/>
            <person name="Li J."/>
            <person name="Zhao F."/>
            <person name="Cao W."/>
        </authorList>
    </citation>
    <scope>NUCLEOTIDE SEQUENCE</scope>
    <source>
        <strain evidence="1">Rsan-2018</strain>
        <tissue evidence="1">Larvae</tissue>
    </source>
</reference>
<proteinExistence type="predicted"/>